<dbReference type="InterPro" id="IPR029058">
    <property type="entry name" value="AB_hydrolase_fold"/>
</dbReference>
<keyword evidence="6" id="KW-1185">Reference proteome</keyword>
<dbReference type="EMBL" id="FOLO01000031">
    <property type="protein sequence ID" value="SFD07517.1"/>
    <property type="molecule type" value="Genomic_DNA"/>
</dbReference>
<dbReference type="STRING" id="1123010.SAMN02745724_03389"/>
<accession>A0A1I1PCE8</accession>
<proteinExistence type="predicted"/>
<evidence type="ECO:0000256" key="3">
    <source>
        <dbReference type="SAM" id="SignalP"/>
    </source>
</evidence>
<feature type="domain" description="Peptidase S9 prolyl oligopeptidase catalytic" evidence="4">
    <location>
        <begin position="736"/>
        <end position="912"/>
    </location>
</feature>
<name>A0A1I1PCE8_9GAMM</name>
<evidence type="ECO:0000313" key="5">
    <source>
        <dbReference type="EMBL" id="SFD07517.1"/>
    </source>
</evidence>
<dbReference type="SUPFAM" id="SSF53474">
    <property type="entry name" value="alpha/beta-Hydrolases"/>
    <property type="match status" value="1"/>
</dbReference>
<evidence type="ECO:0000259" key="4">
    <source>
        <dbReference type="Pfam" id="PF00326"/>
    </source>
</evidence>
<dbReference type="GO" id="GO:0004252">
    <property type="term" value="F:serine-type endopeptidase activity"/>
    <property type="evidence" value="ECO:0007669"/>
    <property type="project" value="TreeGrafter"/>
</dbReference>
<sequence>MKQLSSLIAGAIIMVATSAYAQKALKFNDVFDFKYAKSQQLSENGKVLAFSAQPYRGNAQGHIYDLTNNHLLAQIPMGTEPVINKNANWVAFTIKPSLLKIESASKKEKKELKNSLTIINTVTAEKFEFENVKDFKLSDDGNWLAYRLDQKSDKKTPDNENKITDKNTEKKDKSKLKPDKKDKPLKLIIVNLKTQETHHLDNILNYDMSHISAQILVSEVFKNGIENQITLVDLNRNMTSTSIMNDPGIVVSQISWHPKNASVAFSTGNYSNDDKRRRKHHLHIWHDKKSKLTEVTIPEKNWFIGKTAKIDWSEKGERLYFETRPKLDKKIDKKKYETPDDLVNFETIRAQKGLKIWHNKDVQIKPREHITWDKDNKNRHYQAVYHVSNKQSIQLATPDMNNVNLHKERLSLLGQSNNQHLEKIMFDGFFDDYYAVDIHTGKRKIIVKNTRSKPVLSPKGRFAAYFNKGHVQLKNMQTAKLYNLTKEVKSSFSDDQHDYPTEVLGYGFAGWMTDGSAVLVYDKYDIWAFNTTSLKAKRLTYGKKSNTRYRVIKLDKNTVGFKQDSSIFIKAVNLKDKQTEISKLNLTNNALTKVLTGKARFDLLKKAKYSNKVLFTQQSYHQFPDIWQTDINFENKKQITHLNPQMKDFSWAQKPELISYKGWDGEDLQGVLIKPEGYKKGDKLPVVIYFYRYMSQRMYDFPKMTLNHRPNFPMFTSNGYAIFLPDIRFELGYPGRSSTKTMINAAQKLIDLGVADPNKIGLQGHSWAGYQSAFMITQTDMFKAVVSGAPVSNMTSAYSGIRLKSGLARQFQYETGQSRIGKTLFEAPELYIENSPVFFADKVKTPIMIMFGDKDDAVPWQEGVQYYLALRRAGKDAIFLQYEGEPHHLKKFPNQVDFSIRMMAYFDHHLKGKPAPLWMQEGEAFIEE</sequence>
<dbReference type="PANTHER" id="PTHR42776">
    <property type="entry name" value="SERINE PEPTIDASE S9 FAMILY MEMBER"/>
    <property type="match status" value="1"/>
</dbReference>
<feature type="chain" id="PRO_5011589085" evidence="3">
    <location>
        <begin position="22"/>
        <end position="928"/>
    </location>
</feature>
<gene>
    <name evidence="5" type="ORF">SAMN02745724_03389</name>
</gene>
<dbReference type="Pfam" id="PF00326">
    <property type="entry name" value="Peptidase_S9"/>
    <property type="match status" value="1"/>
</dbReference>
<organism evidence="5 6">
    <name type="scientific">Pseudoalteromonas denitrificans DSM 6059</name>
    <dbReference type="NCBI Taxonomy" id="1123010"/>
    <lineage>
        <taxon>Bacteria</taxon>
        <taxon>Pseudomonadati</taxon>
        <taxon>Pseudomonadota</taxon>
        <taxon>Gammaproteobacteria</taxon>
        <taxon>Alteromonadales</taxon>
        <taxon>Pseudoalteromonadaceae</taxon>
        <taxon>Pseudoalteromonas</taxon>
    </lineage>
</organism>
<evidence type="ECO:0000256" key="2">
    <source>
        <dbReference type="SAM" id="MobiDB-lite"/>
    </source>
</evidence>
<dbReference type="AlphaFoldDB" id="A0A1I1PCE8"/>
<keyword evidence="1" id="KW-0378">Hydrolase</keyword>
<dbReference type="RefSeq" id="WP_091986964.1">
    <property type="nucleotide sequence ID" value="NZ_FOLO01000031.1"/>
</dbReference>
<dbReference type="SUPFAM" id="SSF82171">
    <property type="entry name" value="DPP6 N-terminal domain-like"/>
    <property type="match status" value="1"/>
</dbReference>
<keyword evidence="3" id="KW-0732">Signal</keyword>
<dbReference type="Gene3D" id="3.40.50.1820">
    <property type="entry name" value="alpha/beta hydrolase"/>
    <property type="match status" value="1"/>
</dbReference>
<reference evidence="5 6" key="1">
    <citation type="submission" date="2016-10" db="EMBL/GenBank/DDBJ databases">
        <authorList>
            <person name="de Groot N.N."/>
        </authorList>
    </citation>
    <scope>NUCLEOTIDE SEQUENCE [LARGE SCALE GENOMIC DNA]</scope>
    <source>
        <strain evidence="5 6">DSM 6059</strain>
    </source>
</reference>
<keyword evidence="5" id="KW-0031">Aminopeptidase</keyword>
<dbReference type="InterPro" id="IPR001375">
    <property type="entry name" value="Peptidase_S9_cat"/>
</dbReference>
<evidence type="ECO:0000256" key="1">
    <source>
        <dbReference type="ARBA" id="ARBA00022801"/>
    </source>
</evidence>
<dbReference type="PANTHER" id="PTHR42776:SF27">
    <property type="entry name" value="DIPEPTIDYL PEPTIDASE FAMILY MEMBER 6"/>
    <property type="match status" value="1"/>
</dbReference>
<feature type="region of interest" description="Disordered" evidence="2">
    <location>
        <begin position="153"/>
        <end position="179"/>
    </location>
</feature>
<dbReference type="Proteomes" id="UP000198862">
    <property type="component" value="Unassembled WGS sequence"/>
</dbReference>
<dbReference type="OrthoDB" id="6388416at2"/>
<evidence type="ECO:0000313" key="6">
    <source>
        <dbReference type="Proteomes" id="UP000198862"/>
    </source>
</evidence>
<dbReference type="GO" id="GO:0006508">
    <property type="term" value="P:proteolysis"/>
    <property type="evidence" value="ECO:0007669"/>
    <property type="project" value="InterPro"/>
</dbReference>
<keyword evidence="5" id="KW-0645">Protease</keyword>
<protein>
    <submittedName>
        <fullName evidence="5">Dipeptidyl aminopeptidase/acylaminoacyl peptidase</fullName>
    </submittedName>
</protein>
<dbReference type="GO" id="GO:0004177">
    <property type="term" value="F:aminopeptidase activity"/>
    <property type="evidence" value="ECO:0007669"/>
    <property type="project" value="UniProtKB-KW"/>
</dbReference>
<feature type="signal peptide" evidence="3">
    <location>
        <begin position="1"/>
        <end position="21"/>
    </location>
</feature>